<feature type="chain" id="PRO_5002946204" evidence="3">
    <location>
        <begin position="24"/>
        <end position="755"/>
    </location>
</feature>
<accession>C4Y360</accession>
<feature type="compositionally biased region" description="Polar residues" evidence="1">
    <location>
        <begin position="543"/>
        <end position="555"/>
    </location>
</feature>
<proteinExistence type="predicted"/>
<dbReference type="InParanoid" id="C4Y360"/>
<keyword evidence="2" id="KW-0472">Membrane</keyword>
<feature type="compositionally biased region" description="Pro residues" evidence="1">
    <location>
        <begin position="681"/>
        <end position="695"/>
    </location>
</feature>
<feature type="transmembrane region" description="Helical" evidence="2">
    <location>
        <begin position="33"/>
        <end position="53"/>
    </location>
</feature>
<evidence type="ECO:0000256" key="3">
    <source>
        <dbReference type="SAM" id="SignalP"/>
    </source>
</evidence>
<dbReference type="EMBL" id="CH408078">
    <property type="protein sequence ID" value="EEQ38848.1"/>
    <property type="molecule type" value="Genomic_DNA"/>
</dbReference>
<feature type="compositionally biased region" description="Basic and acidic residues" evidence="1">
    <location>
        <begin position="245"/>
        <end position="256"/>
    </location>
</feature>
<feature type="compositionally biased region" description="Pro residues" evidence="1">
    <location>
        <begin position="365"/>
        <end position="377"/>
    </location>
</feature>
<evidence type="ECO:0000256" key="2">
    <source>
        <dbReference type="SAM" id="Phobius"/>
    </source>
</evidence>
<feature type="region of interest" description="Disordered" evidence="1">
    <location>
        <begin position="348"/>
        <end position="420"/>
    </location>
</feature>
<dbReference type="GeneID" id="8497752"/>
<feature type="compositionally biased region" description="Low complexity" evidence="1">
    <location>
        <begin position="557"/>
        <end position="572"/>
    </location>
</feature>
<feature type="signal peptide" evidence="3">
    <location>
        <begin position="1"/>
        <end position="23"/>
    </location>
</feature>
<sequence length="755" mass="80987">MPGLRLFLSPWLVALLVVQGSLGAHAYVRRRHPVLLVFSIVAFLCASGSAFLWAAPPSPAKERAVWGLLSPLYLAVAMWLAAKVSPGGETAALQALSMAAAFSMGMALTLEQDRGAASDEEMWPQQSLHASDAPSQKNSSRTVSDMCSDLAHLGRDTAREDTKAAKNAKNAKNANANANDARDANAANAADTASRATEKHFSTYSWHASNHSQDSTIRHPPNHFADTLHPAPEFHSTAGTSTENLPRKELSAKASERTLVDDSLSWLVQASMAPSTWDDGENWMAPPAVLAKVRAPARARSLDTFPVPRRSIDAGAPSLDAPTPSANTLRSARSVQNLESRTLECWDRAHRPKDANPPIDAAPYPTMPVTPYMPTPVTPHSEDSLRPEALRTDASPRKRSPRRSSDSAPSTILEHAEEASDAAELSIPIAAPRWGGGAVRHVSLHEWENNRAWQSAWPRAPGPLLYPGSSDKYALSADAFAARAHFAAEASRLASAKSSPDFATSQFSTEFAASGFATKPNMYDSADCESTSDLNVTDAGPENYSQPVVPSSRASHASLKSPSPRLSAAPSLHTYRQDSPPPLTPRESPETPPPSTPPGTPCAASTSPLKKVFGMFRSSSASPQRSHKHSASASSARRHRHSASLASFSVSLASAKSSRSGSPRKALKALLTEPKSFLARDPPPTFMLAPPPEPQLLPAFEDNWDAETAGASDRSRVSSFPTSVVGEYDKEKWRTLKELERRTSSPHPARTDTLA</sequence>
<feature type="compositionally biased region" description="Basic residues" evidence="1">
    <location>
        <begin position="625"/>
        <end position="642"/>
    </location>
</feature>
<keyword evidence="2" id="KW-0812">Transmembrane</keyword>
<feature type="region of interest" description="Disordered" evidence="1">
    <location>
        <begin position="313"/>
        <end position="333"/>
    </location>
</feature>
<dbReference type="HOGENOM" id="CLU_368808_0_0_1"/>
<feature type="region of interest" description="Disordered" evidence="1">
    <location>
        <begin position="528"/>
        <end position="644"/>
    </location>
</feature>
<dbReference type="Proteomes" id="UP000007703">
    <property type="component" value="Unassembled WGS sequence"/>
</dbReference>
<feature type="compositionally biased region" description="Low complexity" evidence="1">
    <location>
        <begin position="165"/>
        <end position="193"/>
    </location>
</feature>
<feature type="region of interest" description="Disordered" evidence="1">
    <location>
        <begin position="115"/>
        <end position="145"/>
    </location>
</feature>
<feature type="region of interest" description="Disordered" evidence="1">
    <location>
        <begin position="673"/>
        <end position="698"/>
    </location>
</feature>
<dbReference type="AlphaFoldDB" id="C4Y360"/>
<organism evidence="4 5">
    <name type="scientific">Clavispora lusitaniae (strain ATCC 42720)</name>
    <name type="common">Yeast</name>
    <name type="synonym">Candida lusitaniae</name>
    <dbReference type="NCBI Taxonomy" id="306902"/>
    <lineage>
        <taxon>Eukaryota</taxon>
        <taxon>Fungi</taxon>
        <taxon>Dikarya</taxon>
        <taxon>Ascomycota</taxon>
        <taxon>Saccharomycotina</taxon>
        <taxon>Pichiomycetes</taxon>
        <taxon>Metschnikowiaceae</taxon>
        <taxon>Clavispora</taxon>
    </lineage>
</organism>
<dbReference type="STRING" id="306902.C4Y360"/>
<protein>
    <submittedName>
        <fullName evidence="4">Uncharacterized protein</fullName>
    </submittedName>
</protein>
<keyword evidence="2" id="KW-1133">Transmembrane helix</keyword>
<feature type="compositionally biased region" description="Pro residues" evidence="1">
    <location>
        <begin position="579"/>
        <end position="600"/>
    </location>
</feature>
<feature type="compositionally biased region" description="Polar residues" evidence="1">
    <location>
        <begin position="324"/>
        <end position="333"/>
    </location>
</feature>
<dbReference type="KEGG" id="clu:CLUG_02973"/>
<name>C4Y360_CLAL4</name>
<feature type="compositionally biased region" description="Polar residues" evidence="1">
    <location>
        <begin position="124"/>
        <end position="145"/>
    </location>
</feature>
<gene>
    <name evidence="4" type="ORF">CLUG_02973</name>
</gene>
<evidence type="ECO:0000256" key="1">
    <source>
        <dbReference type="SAM" id="MobiDB-lite"/>
    </source>
</evidence>
<evidence type="ECO:0000313" key="4">
    <source>
        <dbReference type="EMBL" id="EEQ38848.1"/>
    </source>
</evidence>
<evidence type="ECO:0000313" key="5">
    <source>
        <dbReference type="Proteomes" id="UP000007703"/>
    </source>
</evidence>
<keyword evidence="3" id="KW-0732">Signal</keyword>
<dbReference type="OrthoDB" id="4085918at2759"/>
<feature type="region of interest" description="Disordered" evidence="1">
    <location>
        <begin position="229"/>
        <end position="256"/>
    </location>
</feature>
<dbReference type="VEuPathDB" id="FungiDB:CLUG_02973"/>
<feature type="compositionally biased region" description="Basic and acidic residues" evidence="1">
    <location>
        <begin position="380"/>
        <end position="396"/>
    </location>
</feature>
<feature type="region of interest" description="Disordered" evidence="1">
    <location>
        <begin position="159"/>
        <end position="195"/>
    </location>
</feature>
<reference evidence="4 5" key="1">
    <citation type="journal article" date="2009" name="Nature">
        <title>Evolution of pathogenicity and sexual reproduction in eight Candida genomes.</title>
        <authorList>
            <person name="Butler G."/>
            <person name="Rasmussen M.D."/>
            <person name="Lin M.F."/>
            <person name="Santos M.A."/>
            <person name="Sakthikumar S."/>
            <person name="Munro C.A."/>
            <person name="Rheinbay E."/>
            <person name="Grabherr M."/>
            <person name="Forche A."/>
            <person name="Reedy J.L."/>
            <person name="Agrafioti I."/>
            <person name="Arnaud M.B."/>
            <person name="Bates S."/>
            <person name="Brown A.J."/>
            <person name="Brunke S."/>
            <person name="Costanzo M.C."/>
            <person name="Fitzpatrick D.A."/>
            <person name="de Groot P.W."/>
            <person name="Harris D."/>
            <person name="Hoyer L.L."/>
            <person name="Hube B."/>
            <person name="Klis F.M."/>
            <person name="Kodira C."/>
            <person name="Lennard N."/>
            <person name="Logue M.E."/>
            <person name="Martin R."/>
            <person name="Neiman A.M."/>
            <person name="Nikolaou E."/>
            <person name="Quail M.A."/>
            <person name="Quinn J."/>
            <person name="Santos M.C."/>
            <person name="Schmitzberger F.F."/>
            <person name="Sherlock G."/>
            <person name="Shah P."/>
            <person name="Silverstein K.A."/>
            <person name="Skrzypek M.S."/>
            <person name="Soll D."/>
            <person name="Staggs R."/>
            <person name="Stansfield I."/>
            <person name="Stumpf M.P."/>
            <person name="Sudbery P.E."/>
            <person name="Srikantha T."/>
            <person name="Zeng Q."/>
            <person name="Berman J."/>
            <person name="Berriman M."/>
            <person name="Heitman J."/>
            <person name="Gow N.A."/>
            <person name="Lorenz M.C."/>
            <person name="Birren B.W."/>
            <person name="Kellis M."/>
            <person name="Cuomo C.A."/>
        </authorList>
    </citation>
    <scope>NUCLEOTIDE SEQUENCE [LARGE SCALE GENOMIC DNA]</scope>
    <source>
        <strain evidence="4 5">ATCC 42720</strain>
    </source>
</reference>